<dbReference type="AlphaFoldDB" id="A0A9W8A982"/>
<sequence>MAGFPQIIRQRPRPSDASAPQAESWADNPVARNAPRDPTALPADGEGDQHGTLSHLDTLRPVVPLGDGRHTPQNVALAAFLLGSIIGVGVAWSLYTLGTATVRGSAIPSVDRALRLLGPVLVFLPLFHYLEYLSTALYNPSALGFDSFVLWPDIEGRYYQAMLFTLVEFLVEAYVAPGMKLTWWTWTTGLLLLTAGQAIRTLAMVTAKRSFSHYIATERDPAHVLVTHGVYRSVRHPSYAGFLLFNAGLQIYLANPVAIVAYMMAVGQFVLRRMDQEEELLVQFFGSAYVNYQKRTAALIPYIY</sequence>
<dbReference type="EMBL" id="JANBPT010000200">
    <property type="protein sequence ID" value="KAJ1925923.1"/>
    <property type="molecule type" value="Genomic_DNA"/>
</dbReference>
<gene>
    <name evidence="12" type="primary">STE14_3</name>
    <name evidence="12" type="ORF">IWQ60_004238</name>
</gene>
<dbReference type="GO" id="GO:0004671">
    <property type="term" value="F:protein C-terminal S-isoprenylcysteine carboxyl O-methyltransferase activity"/>
    <property type="evidence" value="ECO:0007669"/>
    <property type="project" value="UniProtKB-EC"/>
</dbReference>
<evidence type="ECO:0000256" key="3">
    <source>
        <dbReference type="ARBA" id="ARBA00012151"/>
    </source>
</evidence>
<keyword evidence="13" id="KW-1185">Reference proteome</keyword>
<keyword evidence="10" id="KW-0256">Endoplasmic reticulum</keyword>
<feature type="transmembrane region" description="Helical" evidence="10">
    <location>
        <begin position="116"/>
        <end position="138"/>
    </location>
</feature>
<dbReference type="PANTHER" id="PTHR12714">
    <property type="entry name" value="PROTEIN-S ISOPRENYLCYSTEINE O-METHYLTRANSFERASE"/>
    <property type="match status" value="1"/>
</dbReference>
<dbReference type="GO" id="GO:0032259">
    <property type="term" value="P:methylation"/>
    <property type="evidence" value="ECO:0007669"/>
    <property type="project" value="UniProtKB-KW"/>
</dbReference>
<keyword evidence="6 10" id="KW-0949">S-adenosyl-L-methionine</keyword>
<dbReference type="GO" id="GO:0005789">
    <property type="term" value="C:endoplasmic reticulum membrane"/>
    <property type="evidence" value="ECO:0007669"/>
    <property type="project" value="UniProtKB-SubCell"/>
</dbReference>
<dbReference type="Pfam" id="PF04140">
    <property type="entry name" value="ICMT"/>
    <property type="match status" value="1"/>
</dbReference>
<accession>A0A9W8A982</accession>
<evidence type="ECO:0000256" key="2">
    <source>
        <dbReference type="ARBA" id="ARBA00009140"/>
    </source>
</evidence>
<keyword evidence="9 10" id="KW-0472">Membrane</keyword>
<dbReference type="InterPro" id="IPR025770">
    <property type="entry name" value="PPMT_MeTrfase"/>
</dbReference>
<evidence type="ECO:0000313" key="12">
    <source>
        <dbReference type="EMBL" id="KAJ1925923.1"/>
    </source>
</evidence>
<feature type="region of interest" description="Disordered" evidence="11">
    <location>
        <begin position="1"/>
        <end position="53"/>
    </location>
</feature>
<feature type="transmembrane region" description="Helical" evidence="10">
    <location>
        <begin position="75"/>
        <end position="95"/>
    </location>
</feature>
<comment type="subcellular location">
    <subcellularLocation>
        <location evidence="10">Endoplasmic reticulum membrane</location>
        <topology evidence="10">Multi-pass membrane protein</topology>
    </subcellularLocation>
    <subcellularLocation>
        <location evidence="1">Membrane</location>
        <topology evidence="1">Multi-pass membrane protein</topology>
    </subcellularLocation>
</comment>
<comment type="similarity">
    <text evidence="2 10">Belongs to the class VI-like SAM-binding methyltransferase superfamily. Isoprenylcysteine carboxyl methyltransferase family.</text>
</comment>
<dbReference type="Proteomes" id="UP001150569">
    <property type="component" value="Unassembled WGS sequence"/>
</dbReference>
<evidence type="ECO:0000256" key="5">
    <source>
        <dbReference type="ARBA" id="ARBA00022679"/>
    </source>
</evidence>
<feature type="transmembrane region" description="Helical" evidence="10">
    <location>
        <begin position="251"/>
        <end position="271"/>
    </location>
</feature>
<dbReference type="InterPro" id="IPR007269">
    <property type="entry name" value="ICMT_MeTrfase"/>
</dbReference>
<feature type="transmembrane region" description="Helical" evidence="10">
    <location>
        <begin position="183"/>
        <end position="203"/>
    </location>
</feature>
<evidence type="ECO:0000313" key="13">
    <source>
        <dbReference type="Proteomes" id="UP001150569"/>
    </source>
</evidence>
<keyword evidence="8 10" id="KW-1133">Transmembrane helix</keyword>
<organism evidence="12 13">
    <name type="scientific">Tieghemiomyces parasiticus</name>
    <dbReference type="NCBI Taxonomy" id="78921"/>
    <lineage>
        <taxon>Eukaryota</taxon>
        <taxon>Fungi</taxon>
        <taxon>Fungi incertae sedis</taxon>
        <taxon>Zoopagomycota</taxon>
        <taxon>Kickxellomycotina</taxon>
        <taxon>Dimargaritomycetes</taxon>
        <taxon>Dimargaritales</taxon>
        <taxon>Dimargaritaceae</taxon>
        <taxon>Tieghemiomyces</taxon>
    </lineage>
</organism>
<evidence type="ECO:0000256" key="4">
    <source>
        <dbReference type="ARBA" id="ARBA00022603"/>
    </source>
</evidence>
<dbReference type="PANTHER" id="PTHR12714:SF9">
    <property type="entry name" value="PROTEIN-S-ISOPRENYLCYSTEINE O-METHYLTRANSFERASE"/>
    <property type="match status" value="1"/>
</dbReference>
<keyword evidence="5 12" id="KW-0808">Transferase</keyword>
<reference evidence="12" key="1">
    <citation type="submission" date="2022-07" db="EMBL/GenBank/DDBJ databases">
        <title>Phylogenomic reconstructions and comparative analyses of Kickxellomycotina fungi.</title>
        <authorList>
            <person name="Reynolds N.K."/>
            <person name="Stajich J.E."/>
            <person name="Barry K."/>
            <person name="Grigoriev I.V."/>
            <person name="Crous P."/>
            <person name="Smith M.E."/>
        </authorList>
    </citation>
    <scope>NUCLEOTIDE SEQUENCE</scope>
    <source>
        <strain evidence="12">RSA 861</strain>
    </source>
</reference>
<evidence type="ECO:0000256" key="8">
    <source>
        <dbReference type="ARBA" id="ARBA00022989"/>
    </source>
</evidence>
<evidence type="ECO:0000256" key="1">
    <source>
        <dbReference type="ARBA" id="ARBA00004141"/>
    </source>
</evidence>
<name>A0A9W8A982_9FUNG</name>
<evidence type="ECO:0000256" key="11">
    <source>
        <dbReference type="SAM" id="MobiDB-lite"/>
    </source>
</evidence>
<dbReference type="OrthoDB" id="422086at2759"/>
<evidence type="ECO:0000256" key="9">
    <source>
        <dbReference type="ARBA" id="ARBA00023136"/>
    </source>
</evidence>
<keyword evidence="7 10" id="KW-0812">Transmembrane</keyword>
<proteinExistence type="inferred from homology"/>
<evidence type="ECO:0000256" key="6">
    <source>
        <dbReference type="ARBA" id="ARBA00022691"/>
    </source>
</evidence>
<evidence type="ECO:0000256" key="10">
    <source>
        <dbReference type="RuleBase" id="RU362022"/>
    </source>
</evidence>
<dbReference type="Gene3D" id="1.20.120.1630">
    <property type="match status" value="1"/>
</dbReference>
<comment type="catalytic activity">
    <reaction evidence="10">
        <text>[protein]-C-terminal S-[(2E,6E)-farnesyl]-L-cysteine + S-adenosyl-L-methionine = [protein]-C-terminal S-[(2E,6E)-farnesyl]-L-cysteine methyl ester + S-adenosyl-L-homocysteine</text>
        <dbReference type="Rhea" id="RHEA:21672"/>
        <dbReference type="Rhea" id="RHEA-COMP:12125"/>
        <dbReference type="Rhea" id="RHEA-COMP:12126"/>
        <dbReference type="ChEBI" id="CHEBI:57856"/>
        <dbReference type="ChEBI" id="CHEBI:59789"/>
        <dbReference type="ChEBI" id="CHEBI:90510"/>
        <dbReference type="ChEBI" id="CHEBI:90511"/>
        <dbReference type="EC" id="2.1.1.100"/>
    </reaction>
</comment>
<protein>
    <recommendedName>
        <fullName evidence="3 10">Protein-S-isoprenylcysteine O-methyltransferase</fullName>
        <ecNumber evidence="3 10">2.1.1.100</ecNumber>
    </recommendedName>
</protein>
<keyword evidence="4 10" id="KW-0489">Methyltransferase</keyword>
<dbReference type="PROSITE" id="PS51564">
    <property type="entry name" value="SAM_ICMT"/>
    <property type="match status" value="1"/>
</dbReference>
<evidence type="ECO:0000256" key="7">
    <source>
        <dbReference type="ARBA" id="ARBA00022692"/>
    </source>
</evidence>
<comment type="caution">
    <text evidence="12">The sequence shown here is derived from an EMBL/GenBank/DDBJ whole genome shotgun (WGS) entry which is preliminary data.</text>
</comment>
<dbReference type="EC" id="2.1.1.100" evidence="3 10"/>